<feature type="domain" description="DUF4246" evidence="1">
    <location>
        <begin position="135"/>
        <end position="509"/>
    </location>
</feature>
<keyword evidence="4" id="KW-1185">Reference proteome</keyword>
<dbReference type="EMBL" id="FUEG01000014">
    <property type="protein sequence ID" value="SJL11541.1"/>
    <property type="molecule type" value="Genomic_DNA"/>
</dbReference>
<dbReference type="AlphaFoldDB" id="A0A284RS09"/>
<dbReference type="Pfam" id="PF21666">
    <property type="entry name" value="DUF4246_N"/>
    <property type="match status" value="1"/>
</dbReference>
<dbReference type="PANTHER" id="PTHR33119:SF1">
    <property type="entry name" value="FE2OG DIOXYGENASE DOMAIN-CONTAINING PROTEIN"/>
    <property type="match status" value="1"/>
</dbReference>
<reference evidence="4" key="1">
    <citation type="journal article" date="2017" name="Nat. Ecol. Evol.">
        <title>Genome expansion and lineage-specific genetic innovations in the forest pathogenic fungi Armillaria.</title>
        <authorList>
            <person name="Sipos G."/>
            <person name="Prasanna A.N."/>
            <person name="Walter M.C."/>
            <person name="O'Connor E."/>
            <person name="Balint B."/>
            <person name="Krizsan K."/>
            <person name="Kiss B."/>
            <person name="Hess J."/>
            <person name="Varga T."/>
            <person name="Slot J."/>
            <person name="Riley R."/>
            <person name="Boka B."/>
            <person name="Rigling D."/>
            <person name="Barry K."/>
            <person name="Lee J."/>
            <person name="Mihaltcheva S."/>
            <person name="LaButti K."/>
            <person name="Lipzen A."/>
            <person name="Waldron R."/>
            <person name="Moloney N.M."/>
            <person name="Sperisen C."/>
            <person name="Kredics L."/>
            <person name="Vagvoelgyi C."/>
            <person name="Patrignani A."/>
            <person name="Fitzpatrick D."/>
            <person name="Nagy I."/>
            <person name="Doyle S."/>
            <person name="Anderson J.B."/>
            <person name="Grigoriev I.V."/>
            <person name="Gueldener U."/>
            <person name="Muensterkoetter M."/>
            <person name="Nagy L.G."/>
        </authorList>
    </citation>
    <scope>NUCLEOTIDE SEQUENCE [LARGE SCALE GENOMIC DNA]</scope>
    <source>
        <strain evidence="4">C18/9</strain>
    </source>
</reference>
<dbReference type="Pfam" id="PF14033">
    <property type="entry name" value="DUF4246"/>
    <property type="match status" value="1"/>
</dbReference>
<evidence type="ECO:0000313" key="3">
    <source>
        <dbReference type="EMBL" id="SJL11541.1"/>
    </source>
</evidence>
<evidence type="ECO:0000259" key="1">
    <source>
        <dbReference type="Pfam" id="PF14033"/>
    </source>
</evidence>
<dbReference type="InterPro" id="IPR049207">
    <property type="entry name" value="DUF4246_N"/>
</dbReference>
<dbReference type="Proteomes" id="UP000219338">
    <property type="component" value="Unassembled WGS sequence"/>
</dbReference>
<proteinExistence type="predicted"/>
<name>A0A284RS09_ARMOS</name>
<evidence type="ECO:0000259" key="2">
    <source>
        <dbReference type="Pfam" id="PF21666"/>
    </source>
</evidence>
<organism evidence="3 4">
    <name type="scientific">Armillaria ostoyae</name>
    <name type="common">Armillaria root rot fungus</name>
    <dbReference type="NCBI Taxonomy" id="47428"/>
    <lineage>
        <taxon>Eukaryota</taxon>
        <taxon>Fungi</taxon>
        <taxon>Dikarya</taxon>
        <taxon>Basidiomycota</taxon>
        <taxon>Agaricomycotina</taxon>
        <taxon>Agaricomycetes</taxon>
        <taxon>Agaricomycetidae</taxon>
        <taxon>Agaricales</taxon>
        <taxon>Marasmiineae</taxon>
        <taxon>Physalacriaceae</taxon>
        <taxon>Armillaria</taxon>
    </lineage>
</organism>
<dbReference type="InterPro" id="IPR025340">
    <property type="entry name" value="DUF4246"/>
</dbReference>
<dbReference type="OrthoDB" id="415532at2759"/>
<dbReference type="STRING" id="47428.A0A284RS09"/>
<dbReference type="PANTHER" id="PTHR33119">
    <property type="entry name" value="IFI3P"/>
    <property type="match status" value="1"/>
</dbReference>
<dbReference type="InterPro" id="IPR049192">
    <property type="entry name" value="DUF4246_C"/>
</dbReference>
<dbReference type="OMA" id="GYDWEPS"/>
<evidence type="ECO:0000313" key="4">
    <source>
        <dbReference type="Proteomes" id="UP000219338"/>
    </source>
</evidence>
<accession>A0A284RS09</accession>
<sequence>MSSVHQALFPYPYSHIRTSYSTEYPHLCYDHHTNTNTNTISMVNTETPTREAPNLHPTGRCRHPFLQRDGWGEEEEGVDVPVPFNELTMCELSATIRDKPNWWEKYKDPVKCAKWKEEAATQTGSYECRLLQEDEIDYVLDELEGYAAVRDLETGIETSCYRRIWQSDSLIESSLRDSLISSVIPLENVPRANEQVLDLVHPSLYCIVYGCTLSRNADGSAAPLQCDISEEDEDGKNAKSLGYINNIHPTNDAALHTVIETLVARFTSLWSRVLVESKEDYKLPLRTSAGYDWEPSEQTYYQDHPAPEPATDEAYEAQDAAWKVIRVMRYPHLLDAYEPGVLGFPEPMTLKGRKLQVIVKLANILLTPEKPVYEGGSWHVEGMKNECIVSTGIYYYDQENITQSKLSFCVSVSEPDGYGQSDGDGTKAVWGLDRDEPLNQIIGDVSTKAGRCIAFPNMYQHCVSPFSLLDPSKPGYRKIVALFLVDPELESPRPSTTIVPPQCLDWWSQDLHDLAQEGNSRLGLLPAELLDLVVDLMDLMTRKEAEELRLQLMDERTAFVRENNENMFNVPFNMSSSSSDILHTTTA</sequence>
<feature type="domain" description="DUF4246" evidence="2">
    <location>
        <begin position="81"/>
        <end position="118"/>
    </location>
</feature>
<gene>
    <name evidence="3" type="ORF">ARMOST_14945</name>
</gene>
<protein>
    <submittedName>
        <fullName evidence="3">Uncharacterized protein</fullName>
    </submittedName>
</protein>